<keyword evidence="2" id="KW-0238">DNA-binding</keyword>
<proteinExistence type="predicted"/>
<dbReference type="CDD" id="cd01392">
    <property type="entry name" value="HTH_LacI"/>
    <property type="match status" value="1"/>
</dbReference>
<dbReference type="SMART" id="SM00354">
    <property type="entry name" value="HTH_LACI"/>
    <property type="match status" value="1"/>
</dbReference>
<reference evidence="6" key="2">
    <citation type="submission" date="2018-12" db="EMBL/GenBank/DDBJ databases">
        <title>Maribacter lutimaris sp. nov., isolated from marine sediment.</title>
        <authorList>
            <person name="Kim K.K."/>
        </authorList>
    </citation>
    <scope>NUCLEOTIDE SEQUENCE [LARGE SCALE GENOMIC DNA]</scope>
    <source>
        <strain evidence="6">PoM-212</strain>
    </source>
</reference>
<dbReference type="PROSITE" id="PS50932">
    <property type="entry name" value="HTH_LACI_2"/>
    <property type="match status" value="1"/>
</dbReference>
<dbReference type="Proteomes" id="UP000286990">
    <property type="component" value="Unassembled WGS sequence"/>
</dbReference>
<dbReference type="Pfam" id="PF00356">
    <property type="entry name" value="LacI"/>
    <property type="match status" value="1"/>
</dbReference>
<dbReference type="Gene3D" id="1.10.260.40">
    <property type="entry name" value="lambda repressor-like DNA-binding domains"/>
    <property type="match status" value="1"/>
</dbReference>
<evidence type="ECO:0000313" key="6">
    <source>
        <dbReference type="Proteomes" id="UP000286990"/>
    </source>
</evidence>
<dbReference type="PANTHER" id="PTHR30146">
    <property type="entry name" value="LACI-RELATED TRANSCRIPTIONAL REPRESSOR"/>
    <property type="match status" value="1"/>
</dbReference>
<feature type="domain" description="HTH lacI-type" evidence="4">
    <location>
        <begin position="5"/>
        <end position="59"/>
    </location>
</feature>
<name>A0A426RN41_9FLAO</name>
<dbReference type="AlphaFoldDB" id="A0A426RN41"/>
<evidence type="ECO:0000256" key="3">
    <source>
        <dbReference type="ARBA" id="ARBA00023163"/>
    </source>
</evidence>
<dbReference type="SUPFAM" id="SSF53822">
    <property type="entry name" value="Periplasmic binding protein-like I"/>
    <property type="match status" value="1"/>
</dbReference>
<protein>
    <submittedName>
        <fullName evidence="5">LacI family transcriptional regulator</fullName>
    </submittedName>
</protein>
<keyword evidence="6" id="KW-1185">Reference proteome</keyword>
<dbReference type="InterPro" id="IPR000843">
    <property type="entry name" value="HTH_LacI"/>
</dbReference>
<dbReference type="GO" id="GO:0003700">
    <property type="term" value="F:DNA-binding transcription factor activity"/>
    <property type="evidence" value="ECO:0007669"/>
    <property type="project" value="TreeGrafter"/>
</dbReference>
<dbReference type="RefSeq" id="WP_125222246.1">
    <property type="nucleotide sequence ID" value="NZ_QUSX01000001.1"/>
</dbReference>
<dbReference type="SUPFAM" id="SSF47413">
    <property type="entry name" value="lambda repressor-like DNA-binding domains"/>
    <property type="match status" value="1"/>
</dbReference>
<dbReference type="EMBL" id="QUSX01000001">
    <property type="protein sequence ID" value="RRQ50427.1"/>
    <property type="molecule type" value="Genomic_DNA"/>
</dbReference>
<evidence type="ECO:0000256" key="2">
    <source>
        <dbReference type="ARBA" id="ARBA00023125"/>
    </source>
</evidence>
<gene>
    <name evidence="5" type="ORF">DZC72_07725</name>
</gene>
<comment type="caution">
    <text evidence="5">The sequence shown here is derived from an EMBL/GenBank/DDBJ whole genome shotgun (WGS) entry which is preliminary data.</text>
</comment>
<dbReference type="InterPro" id="IPR010982">
    <property type="entry name" value="Lambda_DNA-bd_dom_sf"/>
</dbReference>
<dbReference type="InterPro" id="IPR028082">
    <property type="entry name" value="Peripla_BP_I"/>
</dbReference>
<keyword evidence="1" id="KW-0805">Transcription regulation</keyword>
<evidence type="ECO:0000259" key="4">
    <source>
        <dbReference type="PROSITE" id="PS50932"/>
    </source>
</evidence>
<dbReference type="GO" id="GO:0000976">
    <property type="term" value="F:transcription cis-regulatory region binding"/>
    <property type="evidence" value="ECO:0007669"/>
    <property type="project" value="TreeGrafter"/>
</dbReference>
<reference evidence="6" key="1">
    <citation type="submission" date="2018-08" db="EMBL/GenBank/DDBJ databases">
        <authorList>
            <person name="Khan S.A."/>
            <person name="J S.E."/>
        </authorList>
    </citation>
    <scope>NUCLEOTIDE SEQUENCE [LARGE SCALE GENOMIC DNA]</scope>
    <source>
        <strain evidence="6">PoM-212</strain>
    </source>
</reference>
<keyword evidence="3" id="KW-0804">Transcription</keyword>
<sequence>MKRRVTLKQIAKELEVSISTVSKALKNSEEISKDTKEKIQAFAKLYNYRPNNIALSLKNRKTKNIGVIIPDIVHHFFTTVFRGIEQYAGEKGYNVMICVSDESFEKEVLNMELLANGSIDGFIMSLSAETQEKNDYTHLNEVLKQGIPLVLFDRVSEEVLCDKVILNDEEIAYEAVEYMIHTGKRNIALITTEGYFNVSYDRAKGYQTALRKNGLDYNDALVLTLPYKSEDDTDIWNFFENNEIDAVLCVNEIFAIKCMDVVQRQGKKVPEDISFIGFTNGILSRYSTPKLTTVAQHGELMGETAARLLIDRIENDLEGNHKTEVISATIIHRESTIN</sequence>
<dbReference type="PANTHER" id="PTHR30146:SF109">
    <property type="entry name" value="HTH-TYPE TRANSCRIPTIONAL REGULATOR GALS"/>
    <property type="match status" value="1"/>
</dbReference>
<dbReference type="InterPro" id="IPR046335">
    <property type="entry name" value="LacI/GalR-like_sensor"/>
</dbReference>
<dbReference type="CDD" id="cd06267">
    <property type="entry name" value="PBP1_LacI_sugar_binding-like"/>
    <property type="match status" value="1"/>
</dbReference>
<evidence type="ECO:0000256" key="1">
    <source>
        <dbReference type="ARBA" id="ARBA00023015"/>
    </source>
</evidence>
<evidence type="ECO:0000313" key="5">
    <source>
        <dbReference type="EMBL" id="RRQ50427.1"/>
    </source>
</evidence>
<dbReference type="Pfam" id="PF13377">
    <property type="entry name" value="Peripla_BP_3"/>
    <property type="match status" value="1"/>
</dbReference>
<organism evidence="5 6">
    <name type="scientific">Maribacter algicola</name>
    <dbReference type="NCBI Taxonomy" id="2498892"/>
    <lineage>
        <taxon>Bacteria</taxon>
        <taxon>Pseudomonadati</taxon>
        <taxon>Bacteroidota</taxon>
        <taxon>Flavobacteriia</taxon>
        <taxon>Flavobacteriales</taxon>
        <taxon>Flavobacteriaceae</taxon>
        <taxon>Maribacter</taxon>
    </lineage>
</organism>
<dbReference type="OrthoDB" id="9768806at2"/>
<accession>A0A426RN41</accession>
<dbReference type="Gene3D" id="3.40.50.2300">
    <property type="match status" value="2"/>
</dbReference>